<evidence type="ECO:0000256" key="10">
    <source>
        <dbReference type="ARBA" id="ARBA00038983"/>
    </source>
</evidence>
<dbReference type="EMBL" id="LR026963">
    <property type="protein sequence ID" value="VBB69769.1"/>
    <property type="molecule type" value="Genomic_DNA"/>
</dbReference>
<dbReference type="InterPro" id="IPR036291">
    <property type="entry name" value="NAD(P)-bd_dom_sf"/>
</dbReference>
<keyword evidence="3" id="KW-0028">Amino-acid biosynthesis</keyword>
<evidence type="ECO:0000259" key="14">
    <source>
        <dbReference type="Pfam" id="PF05173"/>
    </source>
</evidence>
<dbReference type="FunFam" id="3.30.360.10:FF:000004">
    <property type="entry name" value="4-hydroxy-tetrahydrodipicolinate reductase"/>
    <property type="match status" value="1"/>
</dbReference>
<evidence type="ECO:0000256" key="12">
    <source>
        <dbReference type="ARBA" id="ARBA00049396"/>
    </source>
</evidence>
<dbReference type="Gene3D" id="3.30.360.10">
    <property type="entry name" value="Dihydrodipicolinate Reductase, domain 2"/>
    <property type="match status" value="1"/>
</dbReference>
<evidence type="ECO:0000259" key="13">
    <source>
        <dbReference type="Pfam" id="PF01113"/>
    </source>
</evidence>
<dbReference type="Pfam" id="PF05173">
    <property type="entry name" value="DapB_C"/>
    <property type="match status" value="1"/>
</dbReference>
<organism evidence="15">
    <name type="scientific">invertebrate metagenome</name>
    <dbReference type="NCBI Taxonomy" id="1711999"/>
    <lineage>
        <taxon>unclassified sequences</taxon>
        <taxon>metagenomes</taxon>
        <taxon>organismal metagenomes</taxon>
    </lineage>
</organism>
<dbReference type="PIRSF" id="PIRSF000161">
    <property type="entry name" value="DHPR"/>
    <property type="match status" value="1"/>
</dbReference>
<dbReference type="InterPro" id="IPR022664">
    <property type="entry name" value="DapB_N_CS"/>
</dbReference>
<accession>A0A484H6S5</accession>
<dbReference type="GO" id="GO:0009089">
    <property type="term" value="P:lysine biosynthetic process via diaminopimelate"/>
    <property type="evidence" value="ECO:0007669"/>
    <property type="project" value="InterPro"/>
</dbReference>
<evidence type="ECO:0000256" key="3">
    <source>
        <dbReference type="ARBA" id="ARBA00022605"/>
    </source>
</evidence>
<feature type="domain" description="Dihydrodipicolinate reductase C-terminal" evidence="14">
    <location>
        <begin position="127"/>
        <end position="262"/>
    </location>
</feature>
<dbReference type="CDD" id="cd02274">
    <property type="entry name" value="DHDPR_N"/>
    <property type="match status" value="1"/>
</dbReference>
<dbReference type="PANTHER" id="PTHR20836">
    <property type="entry name" value="DIHYDRODIPICOLINATE REDUCTASE"/>
    <property type="match status" value="1"/>
</dbReference>
<evidence type="ECO:0000313" key="15">
    <source>
        <dbReference type="EMBL" id="VBB69769.1"/>
    </source>
</evidence>
<keyword evidence="5" id="KW-0220">Diaminopimelate biosynthesis</keyword>
<comment type="catalytic activity">
    <reaction evidence="11">
        <text>(S)-2,3,4,5-tetrahydrodipicolinate + NADP(+) + H2O = (2S,4S)-4-hydroxy-2,3,4,5-tetrahydrodipicolinate + NADPH + H(+)</text>
        <dbReference type="Rhea" id="RHEA:35331"/>
        <dbReference type="ChEBI" id="CHEBI:15377"/>
        <dbReference type="ChEBI" id="CHEBI:15378"/>
        <dbReference type="ChEBI" id="CHEBI:16845"/>
        <dbReference type="ChEBI" id="CHEBI:57783"/>
        <dbReference type="ChEBI" id="CHEBI:58349"/>
        <dbReference type="ChEBI" id="CHEBI:67139"/>
        <dbReference type="EC" id="1.17.1.8"/>
    </reaction>
</comment>
<evidence type="ECO:0000256" key="5">
    <source>
        <dbReference type="ARBA" id="ARBA00022915"/>
    </source>
</evidence>
<evidence type="ECO:0000256" key="9">
    <source>
        <dbReference type="ARBA" id="ARBA00037922"/>
    </source>
</evidence>
<sequence length="268" mass="28631">MKVGIFGCNGRMGRSLITQVLETESCVLVGGTERSSSSAIGQDIATLVGHPPIGRLVEQEPRLLFDVADVVIDFSSPEATFANAALAAETHTALVVGTTGLESQHTTALAAAAQHAPVLYSPNMSLGMNVLFSLVKRVSHVLDDSYDIEVFEMHHRSKVDAPSGTALELGRAAALGRGRDLAAQRARDGHIGQRQKGHIGFAVARGGDVIGEHTVLFIADGERVEMTHKASARGIFVRGAMRAASWLWEHRQSGLYSMQDVLGLEGRE</sequence>
<dbReference type="GO" id="GO:0019877">
    <property type="term" value="P:diaminopimelate biosynthetic process"/>
    <property type="evidence" value="ECO:0007669"/>
    <property type="project" value="UniProtKB-KW"/>
</dbReference>
<dbReference type="SUPFAM" id="SSF55347">
    <property type="entry name" value="Glyceraldehyde-3-phosphate dehydrogenase-like, C-terminal domain"/>
    <property type="match status" value="1"/>
</dbReference>
<keyword evidence="4" id="KW-0521">NADP</keyword>
<dbReference type="GO" id="GO:0008839">
    <property type="term" value="F:4-hydroxy-tetrahydrodipicolinate reductase"/>
    <property type="evidence" value="ECO:0007669"/>
    <property type="project" value="UniProtKB-EC"/>
</dbReference>
<dbReference type="InterPro" id="IPR000846">
    <property type="entry name" value="DapB_N"/>
</dbReference>
<evidence type="ECO:0000256" key="2">
    <source>
        <dbReference type="ARBA" id="ARBA00022490"/>
    </source>
</evidence>
<keyword evidence="8" id="KW-0457">Lysine biosynthesis</keyword>
<dbReference type="EC" id="1.17.1.8" evidence="10"/>
<comment type="similarity">
    <text evidence="1">Belongs to the DapB family.</text>
</comment>
<dbReference type="NCBIfam" id="TIGR00036">
    <property type="entry name" value="dapB"/>
    <property type="match status" value="1"/>
</dbReference>
<keyword evidence="7" id="KW-0520">NAD</keyword>
<dbReference type="PROSITE" id="PS01298">
    <property type="entry name" value="DAPB"/>
    <property type="match status" value="1"/>
</dbReference>
<reference evidence="15" key="1">
    <citation type="submission" date="2018-10" db="EMBL/GenBank/DDBJ databases">
        <authorList>
            <person name="Gruber-Vodicka H."/>
            <person name="Jaeckle O."/>
        </authorList>
    </citation>
    <scope>NUCLEOTIDE SEQUENCE</scope>
</reference>
<dbReference type="Gene3D" id="3.40.50.720">
    <property type="entry name" value="NAD(P)-binding Rossmann-like Domain"/>
    <property type="match status" value="1"/>
</dbReference>
<dbReference type="SUPFAM" id="SSF51735">
    <property type="entry name" value="NAD(P)-binding Rossmann-fold domains"/>
    <property type="match status" value="1"/>
</dbReference>
<comment type="pathway">
    <text evidence="9">Amino-acid biosynthesis; L-lysine biosynthesis via DAP pathway; (S)-tetrahydrodipicolinate from L-aspartate: step 4/4.</text>
</comment>
<protein>
    <recommendedName>
        <fullName evidence="10">4-hydroxy-tetrahydrodipicolinate reductase</fullName>
        <ecNumber evidence="10">1.17.1.8</ecNumber>
    </recommendedName>
</protein>
<keyword evidence="6 15" id="KW-0560">Oxidoreductase</keyword>
<evidence type="ECO:0000256" key="7">
    <source>
        <dbReference type="ARBA" id="ARBA00023027"/>
    </source>
</evidence>
<evidence type="ECO:0000256" key="4">
    <source>
        <dbReference type="ARBA" id="ARBA00022857"/>
    </source>
</evidence>
<feature type="domain" description="Dihydrodipicolinate reductase N-terminal" evidence="13">
    <location>
        <begin position="1"/>
        <end position="124"/>
    </location>
</feature>
<evidence type="ECO:0000256" key="11">
    <source>
        <dbReference type="ARBA" id="ARBA00049080"/>
    </source>
</evidence>
<dbReference type="PANTHER" id="PTHR20836:SF0">
    <property type="entry name" value="4-HYDROXY-TETRAHYDRODIPICOLINATE REDUCTASE 1, CHLOROPLASTIC-RELATED"/>
    <property type="match status" value="1"/>
</dbReference>
<name>A0A484H6S5_9ZZZZ</name>
<evidence type="ECO:0000256" key="8">
    <source>
        <dbReference type="ARBA" id="ARBA00023154"/>
    </source>
</evidence>
<proteinExistence type="inferred from homology"/>
<keyword evidence="2" id="KW-0963">Cytoplasm</keyword>
<dbReference type="InterPro" id="IPR022663">
    <property type="entry name" value="DapB_C"/>
</dbReference>
<dbReference type="AlphaFoldDB" id="A0A484H6S5"/>
<gene>
    <name evidence="15" type="ORF">RIEGSTA812A_PEG_1242</name>
</gene>
<comment type="catalytic activity">
    <reaction evidence="12">
        <text>(S)-2,3,4,5-tetrahydrodipicolinate + NAD(+) + H2O = (2S,4S)-4-hydroxy-2,3,4,5-tetrahydrodipicolinate + NADH + H(+)</text>
        <dbReference type="Rhea" id="RHEA:35323"/>
        <dbReference type="ChEBI" id="CHEBI:15377"/>
        <dbReference type="ChEBI" id="CHEBI:15378"/>
        <dbReference type="ChEBI" id="CHEBI:16845"/>
        <dbReference type="ChEBI" id="CHEBI:57540"/>
        <dbReference type="ChEBI" id="CHEBI:57945"/>
        <dbReference type="ChEBI" id="CHEBI:67139"/>
        <dbReference type="EC" id="1.17.1.8"/>
    </reaction>
</comment>
<dbReference type="HAMAP" id="MF_00102">
    <property type="entry name" value="DapB"/>
    <property type="match status" value="1"/>
</dbReference>
<dbReference type="InterPro" id="IPR023940">
    <property type="entry name" value="DHDPR_bac"/>
</dbReference>
<dbReference type="Pfam" id="PF01113">
    <property type="entry name" value="DapB_N"/>
    <property type="match status" value="1"/>
</dbReference>
<evidence type="ECO:0000256" key="6">
    <source>
        <dbReference type="ARBA" id="ARBA00023002"/>
    </source>
</evidence>
<evidence type="ECO:0000256" key="1">
    <source>
        <dbReference type="ARBA" id="ARBA00006642"/>
    </source>
</evidence>